<evidence type="ECO:0000313" key="1">
    <source>
        <dbReference type="EMBL" id="CAG4884739.1"/>
    </source>
</evidence>
<organism evidence="1 2">
    <name type="scientific">Georgfuchsia toluolica</name>
    <dbReference type="NCBI Taxonomy" id="424218"/>
    <lineage>
        <taxon>Bacteria</taxon>
        <taxon>Pseudomonadati</taxon>
        <taxon>Pseudomonadota</taxon>
        <taxon>Betaproteobacteria</taxon>
        <taxon>Nitrosomonadales</taxon>
        <taxon>Sterolibacteriaceae</taxon>
        <taxon>Georgfuchsia</taxon>
    </lineage>
</organism>
<gene>
    <name evidence="1" type="ORF">GTOL_12622</name>
</gene>
<sequence length="69" mass="7567">MVSLSNHGQTLGVCLSPFDRLRANGMKYLSLTYTNLNNSWPTLTEFSTAVILESAAKARCVSGNSDKER</sequence>
<comment type="caution">
    <text evidence="1">The sequence shown here is derived from an EMBL/GenBank/DDBJ whole genome shotgun (WGS) entry which is preliminary data.</text>
</comment>
<protein>
    <submittedName>
        <fullName evidence="1">Uncharacterized protein</fullName>
    </submittedName>
</protein>
<accession>A0A916N392</accession>
<evidence type="ECO:0000313" key="2">
    <source>
        <dbReference type="Proteomes" id="UP000742786"/>
    </source>
</evidence>
<dbReference type="EMBL" id="CAJQUM010000001">
    <property type="protein sequence ID" value="CAG4884739.1"/>
    <property type="molecule type" value="Genomic_DNA"/>
</dbReference>
<keyword evidence="2" id="KW-1185">Reference proteome</keyword>
<proteinExistence type="predicted"/>
<reference evidence="1" key="1">
    <citation type="submission" date="2021-04" db="EMBL/GenBank/DDBJ databases">
        <authorList>
            <person name="Hornung B."/>
        </authorList>
    </citation>
    <scope>NUCLEOTIDE SEQUENCE</scope>
    <source>
        <strain evidence="1">G5G6</strain>
    </source>
</reference>
<dbReference type="AlphaFoldDB" id="A0A916N392"/>
<dbReference type="Proteomes" id="UP000742786">
    <property type="component" value="Unassembled WGS sequence"/>
</dbReference>
<name>A0A916N392_9PROT</name>